<evidence type="ECO:0000256" key="3">
    <source>
        <dbReference type="ARBA" id="ARBA00023136"/>
    </source>
</evidence>
<gene>
    <name evidence="7" type="primary">gerKA</name>
    <name evidence="7" type="ORF">CQU01_18940</name>
</gene>
<comment type="subcellular location">
    <subcellularLocation>
        <location evidence="4">Cell membrane</location>
    </subcellularLocation>
    <subcellularLocation>
        <location evidence="1">Membrane</location>
        <topology evidence="1">Multi-pass membrane protein</topology>
    </subcellularLocation>
</comment>
<comment type="similarity">
    <text evidence="2 4">Belongs to the GerABKA family.</text>
</comment>
<keyword evidence="8" id="KW-1185">Reference proteome</keyword>
<dbReference type="InterPro" id="IPR050768">
    <property type="entry name" value="UPF0353/GerABKA_families"/>
</dbReference>
<feature type="region of interest" description="Disordered" evidence="5">
    <location>
        <begin position="1"/>
        <end position="25"/>
    </location>
</feature>
<dbReference type="RefSeq" id="WP_146938046.1">
    <property type="nucleotide sequence ID" value="NZ_BJXW01000021.1"/>
</dbReference>
<feature type="transmembrane region" description="Helical" evidence="6">
    <location>
        <begin position="401"/>
        <end position="424"/>
    </location>
</feature>
<evidence type="ECO:0000256" key="6">
    <source>
        <dbReference type="SAM" id="Phobius"/>
    </source>
</evidence>
<dbReference type="PIRSF" id="PIRSF005690">
    <property type="entry name" value="GerBA"/>
    <property type="match status" value="1"/>
</dbReference>
<accession>A0A511UYE5</accession>
<evidence type="ECO:0000256" key="2">
    <source>
        <dbReference type="ARBA" id="ARBA00005278"/>
    </source>
</evidence>
<evidence type="ECO:0000313" key="7">
    <source>
        <dbReference type="EMBL" id="GEN31656.1"/>
    </source>
</evidence>
<dbReference type="AlphaFoldDB" id="A0A511UYE5"/>
<reference evidence="7 8" key="1">
    <citation type="submission" date="2019-07" db="EMBL/GenBank/DDBJ databases">
        <title>Whole genome shotgun sequence of Cerasibacillus quisquiliarum NBRC 102429.</title>
        <authorList>
            <person name="Hosoyama A."/>
            <person name="Uohara A."/>
            <person name="Ohji S."/>
            <person name="Ichikawa N."/>
        </authorList>
    </citation>
    <scope>NUCLEOTIDE SEQUENCE [LARGE SCALE GENOMIC DNA]</scope>
    <source>
        <strain evidence="7 8">NBRC 102429</strain>
    </source>
</reference>
<evidence type="ECO:0000256" key="1">
    <source>
        <dbReference type="ARBA" id="ARBA00004141"/>
    </source>
</evidence>
<evidence type="ECO:0000313" key="8">
    <source>
        <dbReference type="Proteomes" id="UP000321491"/>
    </source>
</evidence>
<dbReference type="PANTHER" id="PTHR22550">
    <property type="entry name" value="SPORE GERMINATION PROTEIN"/>
    <property type="match status" value="1"/>
</dbReference>
<dbReference type="InterPro" id="IPR004995">
    <property type="entry name" value="Spore_Ger"/>
</dbReference>
<comment type="caution">
    <text evidence="7">The sequence shown here is derived from an EMBL/GenBank/DDBJ whole genome shotgun (WGS) entry which is preliminary data.</text>
</comment>
<dbReference type="PANTHER" id="PTHR22550:SF5">
    <property type="entry name" value="LEUCINE ZIPPER PROTEIN 4"/>
    <property type="match status" value="1"/>
</dbReference>
<keyword evidence="6" id="KW-0812">Transmembrane</keyword>
<evidence type="ECO:0000256" key="4">
    <source>
        <dbReference type="PIRNR" id="PIRNR005690"/>
    </source>
</evidence>
<dbReference type="GO" id="GO:0005886">
    <property type="term" value="C:plasma membrane"/>
    <property type="evidence" value="ECO:0007669"/>
    <property type="project" value="UniProtKB-SubCell"/>
</dbReference>
<dbReference type="EMBL" id="BJXW01000021">
    <property type="protein sequence ID" value="GEN31656.1"/>
    <property type="molecule type" value="Genomic_DNA"/>
</dbReference>
<keyword evidence="6" id="KW-1133">Transmembrane helix</keyword>
<dbReference type="Proteomes" id="UP000321491">
    <property type="component" value="Unassembled WGS sequence"/>
</dbReference>
<dbReference type="Pfam" id="PF03323">
    <property type="entry name" value="GerA"/>
    <property type="match status" value="1"/>
</dbReference>
<feature type="transmembrane region" description="Helical" evidence="6">
    <location>
        <begin position="436"/>
        <end position="457"/>
    </location>
</feature>
<sequence>MSFFRRRRRIEQKQQPSKPVTLKSPQSLDEVQQWINKYFGEPSDMIFRNVGIGNDNKYKGLLVFIQDITNQDYISEQIIKPLKSFSQPADGTSPIDYLKDTILSTGDILVSSDFTTLFDDLLMGKALLFIEGQKQAFSIAVDDWKGRQVEQPSAQTVVRGPRESFTENINTNKALIRKRIRSQDLQIKSRRLGKYTQTEISIIYLKGVADDDVVKEVEKRIDKIQLDGISGSNQIEELIQDGKFSPFPTIDNTERPDITAASLLEGKVIILVNGTPFVLIAPVVFMHFFQTAEDYYARFYLASAIRFLRVLSVMITLLAPSIYIALTTFHQEMLPTRLLTNLAAQREGVPFPAFVEAVMMEVTFEILREAGIRMPRAVGQAVSVVGAIVIGQAAVEAGIVSAAMVIVVSITAISSFVIPSYSIANSIRLLRFPMMIFAGSFGFFGVMLALFALTIHLCSLKSFGISYMAPLSPFHLRDQRDTFIRTIKSYFSSKGETLEKSRK</sequence>
<feature type="compositionally biased region" description="Polar residues" evidence="5">
    <location>
        <begin position="13"/>
        <end position="25"/>
    </location>
</feature>
<proteinExistence type="inferred from homology"/>
<feature type="transmembrane region" description="Helical" evidence="6">
    <location>
        <begin position="309"/>
        <end position="329"/>
    </location>
</feature>
<dbReference type="OrthoDB" id="9772630at2"/>
<organism evidence="7 8">
    <name type="scientific">Cerasibacillus quisquiliarum</name>
    <dbReference type="NCBI Taxonomy" id="227865"/>
    <lineage>
        <taxon>Bacteria</taxon>
        <taxon>Bacillati</taxon>
        <taxon>Bacillota</taxon>
        <taxon>Bacilli</taxon>
        <taxon>Bacillales</taxon>
        <taxon>Bacillaceae</taxon>
        <taxon>Cerasibacillus</taxon>
    </lineage>
</organism>
<evidence type="ECO:0000256" key="5">
    <source>
        <dbReference type="SAM" id="MobiDB-lite"/>
    </source>
</evidence>
<feature type="compositionally biased region" description="Basic residues" evidence="5">
    <location>
        <begin position="1"/>
        <end position="10"/>
    </location>
</feature>
<keyword evidence="3 4" id="KW-0472">Membrane</keyword>
<dbReference type="GO" id="GO:0009847">
    <property type="term" value="P:spore germination"/>
    <property type="evidence" value="ECO:0007669"/>
    <property type="project" value="UniProtKB-UniRule"/>
</dbReference>
<feature type="transmembrane region" description="Helical" evidence="6">
    <location>
        <begin position="268"/>
        <end position="289"/>
    </location>
</feature>
<name>A0A511UYE5_9BACI</name>
<protein>
    <submittedName>
        <fullName evidence="7">Spore germination protein KA</fullName>
    </submittedName>
</protein>